<dbReference type="InterPro" id="IPR036188">
    <property type="entry name" value="FAD/NAD-bd_sf"/>
</dbReference>
<accession>A0A1M6T456</accession>
<sequence length="517" mass="54942">MRRITGDAPGYVPVMTVPTTTATGSLWLADRPDVRYPPPTADRHFDVLVLGGGITGLTTALLLRRRGARVAVVEADRIGSAATGNNTAKVTALQGTVLSQVRRTRGAAVAAAYAEHSLRGVELVAALAEELGIDCALRRRAAATVAASEAELRAVEREAEAAREAGLPVAWTDEVDLPYPVAGAVRLADQVEMHPVAYAYGLAAAVHESTDGVGSRVFEGTRALSVQEGSPARVETNHGPLTGDRVVVATHYPVWDRGLYFARMETVRAYCVAGRVRNPSRDMVITAGSPTWSMRSAGRTMIVCGQDHPAGARGVDPGRYAALEAYLRRHWAVDEVTHRWSAQDVLPYDHTPMIGSYTPVSSRMHVAAGYSKWGLSGGTMAAALLADQIAGEPTTGVFGPHRVTLRGLPTLARLQAKVGVDIVGDRLRPGEVGAVTELARGCGAILRRGADRTGVYRDEDGGLHAVSARCTHLGCLVRFNAAERSWDCPCHGSRFDVDGAVLEGPAVEPLPRKDPPA</sequence>
<keyword evidence="5" id="KW-1015">Disulfide bond</keyword>
<dbReference type="InterPro" id="IPR038010">
    <property type="entry name" value="YhfW_C"/>
</dbReference>
<dbReference type="Gene3D" id="2.102.10.10">
    <property type="entry name" value="Rieske [2Fe-2S] iron-sulphur domain"/>
    <property type="match status" value="1"/>
</dbReference>
<dbReference type="PRINTS" id="PR00162">
    <property type="entry name" value="RIESKE"/>
</dbReference>
<dbReference type="Pfam" id="PF00355">
    <property type="entry name" value="Rieske"/>
    <property type="match status" value="1"/>
</dbReference>
<evidence type="ECO:0000256" key="5">
    <source>
        <dbReference type="ARBA" id="ARBA00023157"/>
    </source>
</evidence>
<keyword evidence="2" id="KW-0479">Metal-binding</keyword>
<feature type="domain" description="Rieske" evidence="7">
    <location>
        <begin position="430"/>
        <end position="512"/>
    </location>
</feature>
<evidence type="ECO:0000256" key="1">
    <source>
        <dbReference type="ARBA" id="ARBA00022714"/>
    </source>
</evidence>
<evidence type="ECO:0000259" key="7">
    <source>
        <dbReference type="PROSITE" id="PS51296"/>
    </source>
</evidence>
<dbReference type="PANTHER" id="PTHR13847">
    <property type="entry name" value="SARCOSINE DEHYDROGENASE-RELATED"/>
    <property type="match status" value="1"/>
</dbReference>
<organism evidence="8 9">
    <name type="scientific">Pseudonocardia thermophila</name>
    <dbReference type="NCBI Taxonomy" id="1848"/>
    <lineage>
        <taxon>Bacteria</taxon>
        <taxon>Bacillati</taxon>
        <taxon>Actinomycetota</taxon>
        <taxon>Actinomycetes</taxon>
        <taxon>Pseudonocardiales</taxon>
        <taxon>Pseudonocardiaceae</taxon>
        <taxon>Pseudonocardia</taxon>
    </lineage>
</organism>
<dbReference type="GO" id="GO:0016705">
    <property type="term" value="F:oxidoreductase activity, acting on paired donors, with incorporation or reduction of molecular oxygen"/>
    <property type="evidence" value="ECO:0007669"/>
    <property type="project" value="UniProtKB-ARBA"/>
</dbReference>
<evidence type="ECO:0000313" key="8">
    <source>
        <dbReference type="EMBL" id="SHK51666.1"/>
    </source>
</evidence>
<keyword evidence="1" id="KW-0001">2Fe-2S</keyword>
<dbReference type="STRING" id="1848.SAMN05443637_107138"/>
<keyword evidence="6" id="KW-0175">Coiled coil</keyword>
<name>A0A1M6T456_PSETH</name>
<dbReference type="GO" id="GO:0004497">
    <property type="term" value="F:monooxygenase activity"/>
    <property type="evidence" value="ECO:0007669"/>
    <property type="project" value="UniProtKB-ARBA"/>
</dbReference>
<evidence type="ECO:0000313" key="9">
    <source>
        <dbReference type="Proteomes" id="UP000184363"/>
    </source>
</evidence>
<dbReference type="GO" id="GO:0046872">
    <property type="term" value="F:metal ion binding"/>
    <property type="evidence" value="ECO:0007669"/>
    <property type="project" value="UniProtKB-KW"/>
</dbReference>
<dbReference type="Gene3D" id="3.30.9.10">
    <property type="entry name" value="D-Amino Acid Oxidase, subunit A, domain 2"/>
    <property type="match status" value="1"/>
</dbReference>
<dbReference type="AlphaFoldDB" id="A0A1M6T456"/>
<evidence type="ECO:0000256" key="6">
    <source>
        <dbReference type="SAM" id="Coils"/>
    </source>
</evidence>
<dbReference type="InterPro" id="IPR005805">
    <property type="entry name" value="Rieske_Fe-S_prot_C"/>
</dbReference>
<gene>
    <name evidence="8" type="ORF">SAMN05443637_107138</name>
</gene>
<dbReference type="InterPro" id="IPR017941">
    <property type="entry name" value="Rieske_2Fe-2S"/>
</dbReference>
<dbReference type="Gene3D" id="3.50.50.60">
    <property type="entry name" value="FAD/NAD(P)-binding domain"/>
    <property type="match status" value="1"/>
</dbReference>
<dbReference type="FunFam" id="2.102.10.10:FF:000014">
    <property type="entry name" value="Oxidoreductase, FAD dependent"/>
    <property type="match status" value="1"/>
</dbReference>
<dbReference type="GO" id="GO:0005737">
    <property type="term" value="C:cytoplasm"/>
    <property type="evidence" value="ECO:0007669"/>
    <property type="project" value="TreeGrafter"/>
</dbReference>
<dbReference type="SUPFAM" id="SSF51905">
    <property type="entry name" value="FAD/NAD(P)-binding domain"/>
    <property type="match status" value="1"/>
</dbReference>
<dbReference type="SUPFAM" id="SSF50022">
    <property type="entry name" value="ISP domain"/>
    <property type="match status" value="1"/>
</dbReference>
<feature type="coiled-coil region" evidence="6">
    <location>
        <begin position="138"/>
        <end position="165"/>
    </location>
</feature>
<dbReference type="GO" id="GO:0016020">
    <property type="term" value="C:membrane"/>
    <property type="evidence" value="ECO:0007669"/>
    <property type="project" value="InterPro"/>
</dbReference>
<dbReference type="EMBL" id="FRAP01000007">
    <property type="protein sequence ID" value="SHK51666.1"/>
    <property type="molecule type" value="Genomic_DNA"/>
</dbReference>
<dbReference type="Pfam" id="PF01266">
    <property type="entry name" value="DAO"/>
    <property type="match status" value="1"/>
</dbReference>
<proteinExistence type="predicted"/>
<evidence type="ECO:0000256" key="3">
    <source>
        <dbReference type="ARBA" id="ARBA00023004"/>
    </source>
</evidence>
<dbReference type="PANTHER" id="PTHR13847:SF274">
    <property type="entry name" value="RIESKE 2FE-2S IRON-SULFUR PROTEIN YHFW-RELATED"/>
    <property type="match status" value="1"/>
</dbReference>
<dbReference type="PROSITE" id="PS51296">
    <property type="entry name" value="RIESKE"/>
    <property type="match status" value="1"/>
</dbReference>
<dbReference type="CDD" id="cd03477">
    <property type="entry name" value="Rieske_YhfW_C"/>
    <property type="match status" value="1"/>
</dbReference>
<dbReference type="GO" id="GO:0051537">
    <property type="term" value="F:2 iron, 2 sulfur cluster binding"/>
    <property type="evidence" value="ECO:0007669"/>
    <property type="project" value="UniProtKB-KW"/>
</dbReference>
<keyword evidence="3" id="KW-0408">Iron</keyword>
<evidence type="ECO:0000256" key="4">
    <source>
        <dbReference type="ARBA" id="ARBA00023014"/>
    </source>
</evidence>
<dbReference type="InterPro" id="IPR036922">
    <property type="entry name" value="Rieske_2Fe-2S_sf"/>
</dbReference>
<keyword evidence="9" id="KW-1185">Reference proteome</keyword>
<protein>
    <submittedName>
        <fullName evidence="8">Glycine/D-amino acid oxidase</fullName>
    </submittedName>
</protein>
<keyword evidence="4" id="KW-0411">Iron-sulfur</keyword>
<dbReference type="InterPro" id="IPR006076">
    <property type="entry name" value="FAD-dep_OxRdtase"/>
</dbReference>
<evidence type="ECO:0000256" key="2">
    <source>
        <dbReference type="ARBA" id="ARBA00022723"/>
    </source>
</evidence>
<reference evidence="8 9" key="1">
    <citation type="submission" date="2016-11" db="EMBL/GenBank/DDBJ databases">
        <authorList>
            <person name="Jaros S."/>
            <person name="Januszkiewicz K."/>
            <person name="Wedrychowicz H."/>
        </authorList>
    </citation>
    <scope>NUCLEOTIDE SEQUENCE [LARGE SCALE GENOMIC DNA]</scope>
    <source>
        <strain evidence="8 9">DSM 43832</strain>
    </source>
</reference>
<dbReference type="Proteomes" id="UP000184363">
    <property type="component" value="Unassembled WGS sequence"/>
</dbReference>